<dbReference type="EMBL" id="BOOI01000075">
    <property type="protein sequence ID" value="GIH88149.1"/>
    <property type="molecule type" value="Genomic_DNA"/>
</dbReference>
<gene>
    <name evidence="2" type="ORF">Pro02_65570</name>
</gene>
<comment type="caution">
    <text evidence="2">The sequence shown here is derived from an EMBL/GenBank/DDBJ whole genome shotgun (WGS) entry which is preliminary data.</text>
</comment>
<reference evidence="2" key="1">
    <citation type="submission" date="2021-01" db="EMBL/GenBank/DDBJ databases">
        <title>Whole genome shotgun sequence of Planobispora rosea NBRC 15558.</title>
        <authorList>
            <person name="Komaki H."/>
            <person name="Tamura T."/>
        </authorList>
    </citation>
    <scope>NUCLEOTIDE SEQUENCE</scope>
    <source>
        <strain evidence="2">NBRC 15558</strain>
    </source>
</reference>
<dbReference type="InterPro" id="IPR008949">
    <property type="entry name" value="Isoprenoid_synthase_dom_sf"/>
</dbReference>
<proteinExistence type="predicted"/>
<name>A0A8J3SAK0_PLARO</name>
<protein>
    <submittedName>
        <fullName evidence="2">Uncharacterized protein</fullName>
    </submittedName>
</protein>
<evidence type="ECO:0000313" key="2">
    <source>
        <dbReference type="EMBL" id="GIH88149.1"/>
    </source>
</evidence>
<keyword evidence="3" id="KW-1185">Reference proteome</keyword>
<dbReference type="AlphaFoldDB" id="A0A8J3SAK0"/>
<feature type="region of interest" description="Disordered" evidence="1">
    <location>
        <begin position="145"/>
        <end position="171"/>
    </location>
</feature>
<accession>A0A8J3SAK0</accession>
<sequence length="312" mass="33007">MLTLSRPVLSSEALAPLTERLAAMTAPCPMHPSVHRIEAAVITWSRELGLEAVPGADAHRLAGRALAGCDAPSATLFARWLVWAGRFREEPAARAGVLAVAGGGDPGPHVVERAFADLWRVSAPGMSEGWRERFRSGLAAQHTALPAPRDAVPPAPRRPAPPVLPDAALSGAGRDRTGFGTYLLDLVEPCLGVEVPVSVAGSPQWRAVTEASGDVAAWCDLLAAGRVPAAAGERTPDGVVERIVTRMEELWTAARAVPALVERRGLDFAASAEVTRVTCAFLTVSRAYLERLLEAGTRYAAQTRESPTGVRL</sequence>
<organism evidence="2 3">
    <name type="scientific">Planobispora rosea</name>
    <dbReference type="NCBI Taxonomy" id="35762"/>
    <lineage>
        <taxon>Bacteria</taxon>
        <taxon>Bacillati</taxon>
        <taxon>Actinomycetota</taxon>
        <taxon>Actinomycetes</taxon>
        <taxon>Streptosporangiales</taxon>
        <taxon>Streptosporangiaceae</taxon>
        <taxon>Planobispora</taxon>
    </lineage>
</organism>
<evidence type="ECO:0000313" key="3">
    <source>
        <dbReference type="Proteomes" id="UP000655044"/>
    </source>
</evidence>
<evidence type="ECO:0000256" key="1">
    <source>
        <dbReference type="SAM" id="MobiDB-lite"/>
    </source>
</evidence>
<feature type="compositionally biased region" description="Pro residues" evidence="1">
    <location>
        <begin position="151"/>
        <end position="164"/>
    </location>
</feature>
<dbReference type="Proteomes" id="UP000655044">
    <property type="component" value="Unassembled WGS sequence"/>
</dbReference>
<dbReference type="Gene3D" id="1.10.600.10">
    <property type="entry name" value="Farnesyl Diphosphate Synthase"/>
    <property type="match status" value="1"/>
</dbReference>